<dbReference type="VEuPathDB" id="ToxoDB:BESB_014510"/>
<accession>A0A2A9M2X4</accession>
<protein>
    <submittedName>
        <fullName evidence="1">SAG-related sequence SRS33</fullName>
    </submittedName>
</protein>
<dbReference type="Proteomes" id="UP000224006">
    <property type="component" value="Chromosome IX"/>
</dbReference>
<dbReference type="KEGG" id="bbes:BESB_014510"/>
<gene>
    <name evidence="1" type="ORF">BESB_014510</name>
</gene>
<dbReference type="InterPro" id="IPR036755">
    <property type="entry name" value="SRS_dom_sf"/>
</dbReference>
<dbReference type="RefSeq" id="XP_029216847.1">
    <property type="nucleotide sequence ID" value="XM_029360180.1"/>
</dbReference>
<dbReference type="SUPFAM" id="SSF74877">
    <property type="entry name" value="Major surface antigen p30, SAG1"/>
    <property type="match status" value="1"/>
</dbReference>
<keyword evidence="2" id="KW-1185">Reference proteome</keyword>
<dbReference type="OrthoDB" id="332374at2759"/>
<name>A0A2A9M2X4_BESBE</name>
<dbReference type="EMBL" id="NWUJ01000010">
    <property type="protein sequence ID" value="PFH32838.1"/>
    <property type="molecule type" value="Genomic_DNA"/>
</dbReference>
<dbReference type="GeneID" id="40306512"/>
<evidence type="ECO:0000313" key="1">
    <source>
        <dbReference type="EMBL" id="PFH32838.1"/>
    </source>
</evidence>
<proteinExistence type="predicted"/>
<evidence type="ECO:0000313" key="2">
    <source>
        <dbReference type="Proteomes" id="UP000224006"/>
    </source>
</evidence>
<sequence length="224" mass="23795">MAPGTVLSAGPLCPWRLRRVSALAVVFLALAAVDSRANVIRKITFESCDSRNQKVILTVNPGDSLFIRCAGAVNPVPKHINVACCHDTGARCTEETEKTYQETFPSAPPEFIFSYGDGINSAWQLKIPESTKAPYPSFSVGWQGPPSSLVNNGVRTAPQTTVVIRVEEAMDSEILVSITSTISRSAAPASTLAGSKQKELLRGGVLAALGLLVSLAAGGRWERG</sequence>
<comment type="caution">
    <text evidence="1">The sequence shown here is derived from an EMBL/GenBank/DDBJ whole genome shotgun (WGS) entry which is preliminary data.</text>
</comment>
<reference evidence="1 2" key="1">
    <citation type="submission" date="2017-09" db="EMBL/GenBank/DDBJ databases">
        <title>Genome sequencing of Besnoitia besnoiti strain Bb-Ger1.</title>
        <authorList>
            <person name="Schares G."/>
            <person name="Venepally P."/>
            <person name="Lorenzi H.A."/>
        </authorList>
    </citation>
    <scope>NUCLEOTIDE SEQUENCE [LARGE SCALE GENOMIC DNA]</scope>
    <source>
        <strain evidence="1 2">Bb-Ger1</strain>
    </source>
</reference>
<dbReference type="AlphaFoldDB" id="A0A2A9M2X4"/>
<organism evidence="1 2">
    <name type="scientific">Besnoitia besnoiti</name>
    <name type="common">Apicomplexan protozoan</name>
    <dbReference type="NCBI Taxonomy" id="94643"/>
    <lineage>
        <taxon>Eukaryota</taxon>
        <taxon>Sar</taxon>
        <taxon>Alveolata</taxon>
        <taxon>Apicomplexa</taxon>
        <taxon>Conoidasida</taxon>
        <taxon>Coccidia</taxon>
        <taxon>Eucoccidiorida</taxon>
        <taxon>Eimeriorina</taxon>
        <taxon>Sarcocystidae</taxon>
        <taxon>Besnoitia</taxon>
    </lineage>
</organism>